<sequence length="135" mass="14700">MEAIASEKVFFDKHGIKVTNARFIAHKQTYAMASVSSVKVGVADLTPSKTGPIVLIVIGAFWLLGAFSSSGLMAKFMPLAMVALGVWWFRSIKPRFEYKIVLTTSSGETTALTSNSEPDIRVVEDALNQAIVYRG</sequence>
<evidence type="ECO:0000313" key="3">
    <source>
        <dbReference type="Proteomes" id="UP000229504"/>
    </source>
</evidence>
<feature type="transmembrane region" description="Helical" evidence="1">
    <location>
        <begin position="56"/>
        <end position="89"/>
    </location>
</feature>
<evidence type="ECO:0000256" key="1">
    <source>
        <dbReference type="SAM" id="Phobius"/>
    </source>
</evidence>
<keyword evidence="1" id="KW-1133">Transmembrane helix</keyword>
<gene>
    <name evidence="2" type="ORF">CDO35_17155</name>
</gene>
<accession>A0A2G5FGQ8</accession>
<name>A0A2G5FGQ8_9PSED</name>
<proteinExistence type="predicted"/>
<evidence type="ECO:0008006" key="4">
    <source>
        <dbReference type="Google" id="ProtNLM"/>
    </source>
</evidence>
<reference evidence="3" key="1">
    <citation type="submission" date="2017-06" db="EMBL/GenBank/DDBJ databases">
        <authorList>
            <person name="Rastogi G."/>
            <person name="Vaishampayan P."/>
            <person name="Seuylemezian A."/>
        </authorList>
    </citation>
    <scope>NUCLEOTIDE SEQUENCE [LARGE SCALE GENOMIC DNA]</scope>
    <source>
        <strain evidence="3">PI11</strain>
    </source>
</reference>
<keyword evidence="1" id="KW-0472">Membrane</keyword>
<evidence type="ECO:0000313" key="2">
    <source>
        <dbReference type="EMBL" id="PIA67170.1"/>
    </source>
</evidence>
<comment type="caution">
    <text evidence="2">The sequence shown here is derived from an EMBL/GenBank/DDBJ whole genome shotgun (WGS) entry which is preliminary data.</text>
</comment>
<dbReference type="Proteomes" id="UP000229504">
    <property type="component" value="Unassembled WGS sequence"/>
</dbReference>
<organism evidence="2 3">
    <name type="scientific">Pseudomonas sediminis</name>
    <dbReference type="NCBI Taxonomy" id="1691904"/>
    <lineage>
        <taxon>Bacteria</taxon>
        <taxon>Pseudomonadati</taxon>
        <taxon>Pseudomonadota</taxon>
        <taxon>Gammaproteobacteria</taxon>
        <taxon>Pseudomonadales</taxon>
        <taxon>Pseudomonadaceae</taxon>
        <taxon>Pseudomonas</taxon>
    </lineage>
</organism>
<keyword evidence="1" id="KW-0812">Transmembrane</keyword>
<dbReference type="Pfam" id="PF19744">
    <property type="entry name" value="DUF6232"/>
    <property type="match status" value="1"/>
</dbReference>
<protein>
    <recommendedName>
        <fullName evidence="4">QacE</fullName>
    </recommendedName>
</protein>
<dbReference type="AlphaFoldDB" id="A0A2G5FGQ8"/>
<dbReference type="RefSeq" id="WP_099525901.1">
    <property type="nucleotide sequence ID" value="NZ_NIQU01000007.1"/>
</dbReference>
<dbReference type="InterPro" id="IPR045629">
    <property type="entry name" value="DUF6232"/>
</dbReference>
<dbReference type="EMBL" id="NIQU01000007">
    <property type="protein sequence ID" value="PIA67170.1"/>
    <property type="molecule type" value="Genomic_DNA"/>
</dbReference>